<sequence length="836" mass="92629">MKKLLLIALLALPFAGSAQAPALIPQPVQLQPGKGTFAITPSTVIVARDVEDGRVAGMLSDYVKDRYGLALAIVRQDRADNAIRFNTRRFMKAPDKDAYYLQVAANGIAIEGDTYAGTFYGLQTLLQLLPPAAFTKPASVSDTLKAKVKPGKSKVKTQARPVPPAVTITRVVVPQLLIQDYPRFKYRGMHLDVSRHFFPVSFVKKYIDYLAAHKLNYFHWHLSDDQGWRIEIKKFPELVNTGSWRHGTIVGRYPGTGSDNRRYGGYYTQDEIREVVQYAAGRHISVIPEIDVPGHSSAAIASYPYLSCFPEEPTVIPSWPSEGSRRAQAAGRPKQVQETFGVFNDIMCAGKDSTFLFMEGVIDELVALFPEKYVHMGGDEAPKSNWKRCPHCQARMKAEGLKDEHELQSYFMRRLEKHINARGRTMMGWDEILEGGLAPNAVVMSWQGERGGIEAAKQQHYAVMTPGKPLYFDHSQTRTDDSLVWGGFNPLDSVYAYEPIPAVLDSAAARYIVGAQANLWTEYVSNPAKVEYMIFPRMSALSEVLWSPKEARNWPSFRNRLLTQFGRYAQWGASYSKAFYDLRGTLAPGSGNARLHWILKRVNGPGTIVYEGGGAVYNTGLDSVVVPITREGTYRAYTVNGTPFFATAKNKGVAQLPMPRPRARIELTPSNNPTSLTFRFSKATGKKVTLAGTSSRNYPGQGAFSLVNGIWSAKGLSYPDWLGFLGGDVDATIDLGSSEPISTVRVHTIVQEGSWVYAPEYLEVHVSDDGGNFRQVGRSSAFTPDTLTMRFLTLTLPAGTRARYVRVLVKNYGLIPEGKPGGGTRSWAFADEILID</sequence>
<dbReference type="RefSeq" id="WP_345255626.1">
    <property type="nucleotide sequence ID" value="NZ_BAABGY010000007.1"/>
</dbReference>
<dbReference type="PANTHER" id="PTHR22600:SF57">
    <property type="entry name" value="BETA-N-ACETYLHEXOSAMINIDASE"/>
    <property type="match status" value="1"/>
</dbReference>
<dbReference type="InterPro" id="IPR015882">
    <property type="entry name" value="HEX_bac_N"/>
</dbReference>
<dbReference type="PANTHER" id="PTHR22600">
    <property type="entry name" value="BETA-HEXOSAMINIDASE"/>
    <property type="match status" value="1"/>
</dbReference>
<dbReference type="Pfam" id="PF02838">
    <property type="entry name" value="Glyco_hydro_20b"/>
    <property type="match status" value="1"/>
</dbReference>
<dbReference type="Proteomes" id="UP001501725">
    <property type="component" value="Unassembled WGS sequence"/>
</dbReference>
<evidence type="ECO:0000256" key="5">
    <source>
        <dbReference type="ARBA" id="ARBA00023295"/>
    </source>
</evidence>
<evidence type="ECO:0000256" key="6">
    <source>
        <dbReference type="SAM" id="SignalP"/>
    </source>
</evidence>
<evidence type="ECO:0000259" key="7">
    <source>
        <dbReference type="Pfam" id="PF00728"/>
    </source>
</evidence>
<keyword evidence="10" id="KW-1185">Reference proteome</keyword>
<keyword evidence="6" id="KW-0732">Signal</keyword>
<evidence type="ECO:0000259" key="8">
    <source>
        <dbReference type="Pfam" id="PF02838"/>
    </source>
</evidence>
<organism evidence="9 10">
    <name type="scientific">Flaviaesturariibacter amylovorans</name>
    <dbReference type="NCBI Taxonomy" id="1084520"/>
    <lineage>
        <taxon>Bacteria</taxon>
        <taxon>Pseudomonadati</taxon>
        <taxon>Bacteroidota</taxon>
        <taxon>Chitinophagia</taxon>
        <taxon>Chitinophagales</taxon>
        <taxon>Chitinophagaceae</taxon>
        <taxon>Flaviaestuariibacter</taxon>
    </lineage>
</organism>
<evidence type="ECO:0000256" key="3">
    <source>
        <dbReference type="ARBA" id="ARBA00012663"/>
    </source>
</evidence>
<protein>
    <recommendedName>
        <fullName evidence="3">beta-N-acetylhexosaminidase</fullName>
        <ecNumber evidence="3">3.2.1.52</ecNumber>
    </recommendedName>
</protein>
<dbReference type="InterPro" id="IPR008979">
    <property type="entry name" value="Galactose-bd-like_sf"/>
</dbReference>
<evidence type="ECO:0000256" key="2">
    <source>
        <dbReference type="ARBA" id="ARBA00006285"/>
    </source>
</evidence>
<dbReference type="Gene3D" id="3.20.20.80">
    <property type="entry name" value="Glycosidases"/>
    <property type="match status" value="1"/>
</dbReference>
<comment type="caution">
    <text evidence="9">The sequence shown here is derived from an EMBL/GenBank/DDBJ whole genome shotgun (WGS) entry which is preliminary data.</text>
</comment>
<dbReference type="Pfam" id="PF00728">
    <property type="entry name" value="Glyco_hydro_20"/>
    <property type="match status" value="1"/>
</dbReference>
<evidence type="ECO:0000256" key="1">
    <source>
        <dbReference type="ARBA" id="ARBA00001231"/>
    </source>
</evidence>
<evidence type="ECO:0000313" key="10">
    <source>
        <dbReference type="Proteomes" id="UP001501725"/>
    </source>
</evidence>
<comment type="similarity">
    <text evidence="2">Belongs to the glycosyl hydrolase 20 family.</text>
</comment>
<dbReference type="EC" id="3.2.1.52" evidence="3"/>
<name>A0ABP8GUR4_9BACT</name>
<dbReference type="SUPFAM" id="SSF55545">
    <property type="entry name" value="beta-N-acetylhexosaminidase-like domain"/>
    <property type="match status" value="1"/>
</dbReference>
<dbReference type="PRINTS" id="PR00738">
    <property type="entry name" value="GLHYDRLASE20"/>
</dbReference>
<feature type="domain" description="Beta-hexosaminidase bacterial type N-terminal" evidence="8">
    <location>
        <begin position="21"/>
        <end position="133"/>
    </location>
</feature>
<dbReference type="Pfam" id="PF22633">
    <property type="entry name" value="F5_F8_type_C_2"/>
    <property type="match status" value="1"/>
</dbReference>
<feature type="signal peptide" evidence="6">
    <location>
        <begin position="1"/>
        <end position="20"/>
    </location>
</feature>
<dbReference type="SUPFAM" id="SSF49785">
    <property type="entry name" value="Galactose-binding domain-like"/>
    <property type="match status" value="1"/>
</dbReference>
<dbReference type="InterPro" id="IPR029018">
    <property type="entry name" value="Hex-like_dom2"/>
</dbReference>
<feature type="domain" description="Glycoside hydrolase family 20 catalytic" evidence="7">
    <location>
        <begin position="184"/>
        <end position="548"/>
    </location>
</feature>
<dbReference type="EMBL" id="BAABGY010000007">
    <property type="protein sequence ID" value="GAA4330026.1"/>
    <property type="molecule type" value="Genomic_DNA"/>
</dbReference>
<dbReference type="Gene3D" id="3.30.379.10">
    <property type="entry name" value="Chitobiase/beta-hexosaminidase domain 2-like"/>
    <property type="match status" value="1"/>
</dbReference>
<keyword evidence="4 9" id="KW-0378">Hydrolase</keyword>
<feature type="chain" id="PRO_5045595691" description="beta-N-acetylhexosaminidase" evidence="6">
    <location>
        <begin position="21"/>
        <end position="836"/>
    </location>
</feature>
<reference evidence="10" key="1">
    <citation type="journal article" date="2019" name="Int. J. Syst. Evol. Microbiol.">
        <title>The Global Catalogue of Microorganisms (GCM) 10K type strain sequencing project: providing services to taxonomists for standard genome sequencing and annotation.</title>
        <authorList>
            <consortium name="The Broad Institute Genomics Platform"/>
            <consortium name="The Broad Institute Genome Sequencing Center for Infectious Disease"/>
            <person name="Wu L."/>
            <person name="Ma J."/>
        </authorList>
    </citation>
    <scope>NUCLEOTIDE SEQUENCE [LARGE SCALE GENOMIC DNA]</scope>
    <source>
        <strain evidence="10">JCM 17919</strain>
    </source>
</reference>
<dbReference type="InterPro" id="IPR015883">
    <property type="entry name" value="Glyco_hydro_20_cat"/>
</dbReference>
<evidence type="ECO:0000313" key="9">
    <source>
        <dbReference type="EMBL" id="GAA4330026.1"/>
    </source>
</evidence>
<dbReference type="CDD" id="cd06563">
    <property type="entry name" value="GH20_chitobiase-like"/>
    <property type="match status" value="1"/>
</dbReference>
<dbReference type="InterPro" id="IPR025705">
    <property type="entry name" value="Beta_hexosaminidase_sua/sub"/>
</dbReference>
<keyword evidence="5" id="KW-0326">Glycosidase</keyword>
<accession>A0ABP8GUR4</accession>
<dbReference type="Gene3D" id="2.60.120.260">
    <property type="entry name" value="Galactose-binding domain-like"/>
    <property type="match status" value="1"/>
</dbReference>
<evidence type="ECO:0000256" key="4">
    <source>
        <dbReference type="ARBA" id="ARBA00022801"/>
    </source>
</evidence>
<comment type="catalytic activity">
    <reaction evidence="1">
        <text>Hydrolysis of terminal non-reducing N-acetyl-D-hexosamine residues in N-acetyl-beta-D-hexosaminides.</text>
        <dbReference type="EC" id="3.2.1.52"/>
    </reaction>
</comment>
<gene>
    <name evidence="9" type="ORF">GCM10023184_20990</name>
</gene>
<dbReference type="SUPFAM" id="SSF51445">
    <property type="entry name" value="(Trans)glycosidases"/>
    <property type="match status" value="1"/>
</dbReference>
<dbReference type="InterPro" id="IPR017853">
    <property type="entry name" value="GH"/>
</dbReference>
<proteinExistence type="inferred from homology"/>
<dbReference type="GO" id="GO:0016787">
    <property type="term" value="F:hydrolase activity"/>
    <property type="evidence" value="ECO:0007669"/>
    <property type="project" value="UniProtKB-KW"/>
</dbReference>